<evidence type="ECO:0000256" key="1">
    <source>
        <dbReference type="SAM" id="SignalP"/>
    </source>
</evidence>
<evidence type="ECO:0000313" key="2">
    <source>
        <dbReference type="EMBL" id="AOW21393.1"/>
    </source>
</evidence>
<dbReference type="KEGG" id="lul:LPB138_12205"/>
<name>A0A1D8PA10_9FLAO</name>
<keyword evidence="3" id="KW-1185">Reference proteome</keyword>
<dbReference type="OrthoDB" id="768080at2"/>
<sequence>MKKLKIIFIVVTIFFTSIISAQNTNEDIKETEPKHEIGFDVLGLVQNRKVKLSYNYLLNESNSIGSTLYLFPENKNFRNRNQYHETLGIDFNYRHYFSEKHTSGFYIEAFAKYGWGRVYNTDTAPLYDYDGDYHNIRVGIGIGYKHIFKNNIYIDANIRYSKSIYKTGDVRGLIPETDLTFNIIIGKRF</sequence>
<accession>A0A1D8PA10</accession>
<dbReference type="STRING" id="1850246.LPB138_12205"/>
<feature type="chain" id="PRO_5009110932" description="DUF3575 domain-containing protein" evidence="1">
    <location>
        <begin position="22"/>
        <end position="189"/>
    </location>
</feature>
<evidence type="ECO:0000313" key="3">
    <source>
        <dbReference type="Proteomes" id="UP000176050"/>
    </source>
</evidence>
<evidence type="ECO:0008006" key="4">
    <source>
        <dbReference type="Google" id="ProtNLM"/>
    </source>
</evidence>
<protein>
    <recommendedName>
        <fullName evidence="4">DUF3575 domain-containing protein</fullName>
    </recommendedName>
</protein>
<feature type="signal peptide" evidence="1">
    <location>
        <begin position="1"/>
        <end position="21"/>
    </location>
</feature>
<reference evidence="2 3" key="1">
    <citation type="submission" date="2016-10" db="EMBL/GenBank/DDBJ databases">
        <title>Lutibacter sp. LPB0138, isolated from marine gastropod.</title>
        <authorList>
            <person name="Kim E."/>
            <person name="Yi H."/>
        </authorList>
    </citation>
    <scope>NUCLEOTIDE SEQUENCE [LARGE SCALE GENOMIC DNA]</scope>
    <source>
        <strain evidence="2 3">LPB0138</strain>
    </source>
</reference>
<organism evidence="2 3">
    <name type="scientific">Urechidicola croceus</name>
    <dbReference type="NCBI Taxonomy" id="1850246"/>
    <lineage>
        <taxon>Bacteria</taxon>
        <taxon>Pseudomonadati</taxon>
        <taxon>Bacteroidota</taxon>
        <taxon>Flavobacteriia</taxon>
        <taxon>Flavobacteriales</taxon>
        <taxon>Flavobacteriaceae</taxon>
        <taxon>Urechidicola</taxon>
    </lineage>
</organism>
<dbReference type="Proteomes" id="UP000176050">
    <property type="component" value="Chromosome"/>
</dbReference>
<proteinExistence type="predicted"/>
<dbReference type="EMBL" id="CP017478">
    <property type="protein sequence ID" value="AOW21393.1"/>
    <property type="molecule type" value="Genomic_DNA"/>
</dbReference>
<dbReference type="RefSeq" id="WP_070237553.1">
    <property type="nucleotide sequence ID" value="NZ_CP017478.1"/>
</dbReference>
<dbReference type="AlphaFoldDB" id="A0A1D8PA10"/>
<gene>
    <name evidence="2" type="ORF">LPB138_12205</name>
</gene>
<keyword evidence="1" id="KW-0732">Signal</keyword>